<feature type="compositionally biased region" description="Low complexity" evidence="1">
    <location>
        <begin position="248"/>
        <end position="257"/>
    </location>
</feature>
<reference evidence="2" key="1">
    <citation type="journal article" date="2014" name="PLoS ONE">
        <title>Transcriptome-Based Identification of ABC Transporters in the Western Tarnished Plant Bug Lygus hesperus.</title>
        <authorList>
            <person name="Hull J.J."/>
            <person name="Chaney K."/>
            <person name="Geib S.M."/>
            <person name="Fabrick J.A."/>
            <person name="Brent C.S."/>
            <person name="Walsh D."/>
            <person name="Lavine L.C."/>
        </authorList>
    </citation>
    <scope>NUCLEOTIDE SEQUENCE</scope>
</reference>
<protein>
    <submittedName>
        <fullName evidence="2">Armadillo repeat-containing X-linked protein 5</fullName>
    </submittedName>
</protein>
<proteinExistence type="predicted"/>
<sequence>DFNLKSYLGTNGPWDLRQWPHIWETVPFDEQLNILGYVVHRLLDLKYPLPKGPKKPRLPNFRIKAILGKFSDPQVAYILESLRDLLAKEKVEVIDVSMPVNYCLNVYKEEMEITEVGSVLKTMKSIKESGIGQKEEILPYRRWDKRPPKYPEKPPRRPEESMPLPARPGSADDRRGSTKSGKKSKSGSRKSMARKSVARKSKAGGSRKSVARKSKAGGARKSVARKSKAGGARKSVARKSKVGGRKSMGGQRKSMGSGKRKSDSSRSSKRTPTKTVIGPPGINKATQMPSLPDLRKRYKHSLVGKLGKLAFETLAEGRKLMMLFLVIC</sequence>
<feature type="compositionally biased region" description="Basic residues" evidence="1">
    <location>
        <begin position="235"/>
        <end position="244"/>
    </location>
</feature>
<name>A0A0A9XZ27_LYGHE</name>
<evidence type="ECO:0000313" key="2">
    <source>
        <dbReference type="EMBL" id="JAG26067.1"/>
    </source>
</evidence>
<feature type="compositionally biased region" description="Basic residues" evidence="1">
    <location>
        <begin position="180"/>
        <end position="202"/>
    </location>
</feature>
<accession>A0A0A9XZ27</accession>
<feature type="compositionally biased region" description="Basic and acidic residues" evidence="1">
    <location>
        <begin position="138"/>
        <end position="160"/>
    </location>
</feature>
<reference evidence="2" key="2">
    <citation type="submission" date="2014-07" db="EMBL/GenBank/DDBJ databases">
        <authorList>
            <person name="Hull J."/>
        </authorList>
    </citation>
    <scope>NUCLEOTIDE SEQUENCE</scope>
</reference>
<feature type="non-terminal residue" evidence="2">
    <location>
        <position position="1"/>
    </location>
</feature>
<dbReference type="EMBL" id="GBHO01017537">
    <property type="protein sequence ID" value="JAG26067.1"/>
    <property type="molecule type" value="Transcribed_RNA"/>
</dbReference>
<feature type="region of interest" description="Disordered" evidence="1">
    <location>
        <begin position="138"/>
        <end position="288"/>
    </location>
</feature>
<dbReference type="AlphaFoldDB" id="A0A0A9XZ27"/>
<gene>
    <name evidence="2" type="primary">Armcx5</name>
    <name evidence="2" type="ORF">CM83_98971</name>
</gene>
<organism evidence="2">
    <name type="scientific">Lygus hesperus</name>
    <name type="common">Western plant bug</name>
    <dbReference type="NCBI Taxonomy" id="30085"/>
    <lineage>
        <taxon>Eukaryota</taxon>
        <taxon>Metazoa</taxon>
        <taxon>Ecdysozoa</taxon>
        <taxon>Arthropoda</taxon>
        <taxon>Hexapoda</taxon>
        <taxon>Insecta</taxon>
        <taxon>Pterygota</taxon>
        <taxon>Neoptera</taxon>
        <taxon>Paraneoptera</taxon>
        <taxon>Hemiptera</taxon>
        <taxon>Heteroptera</taxon>
        <taxon>Panheteroptera</taxon>
        <taxon>Cimicomorpha</taxon>
        <taxon>Miridae</taxon>
        <taxon>Mirini</taxon>
        <taxon>Lygus</taxon>
    </lineage>
</organism>
<evidence type="ECO:0000256" key="1">
    <source>
        <dbReference type="SAM" id="MobiDB-lite"/>
    </source>
</evidence>